<dbReference type="OrthoDB" id="9808602at2"/>
<feature type="domain" description="Bacterial sugar transferase" evidence="3">
    <location>
        <begin position="172"/>
        <end position="363"/>
    </location>
</feature>
<evidence type="ECO:0000256" key="2">
    <source>
        <dbReference type="SAM" id="Phobius"/>
    </source>
</evidence>
<comment type="similarity">
    <text evidence="1">Belongs to the bacterial sugar transferase family.</text>
</comment>
<dbReference type="Pfam" id="PF02397">
    <property type="entry name" value="Bac_transf"/>
    <property type="match status" value="1"/>
</dbReference>
<protein>
    <recommendedName>
        <fullName evidence="3">Bacterial sugar transferase domain-containing protein</fullName>
    </recommendedName>
</protein>
<sequence length="382" mass="43419">MRRVKVGTLWSPSLTKDLGKYGIYSQDAMDRILQYERSRVDREGGCFSGLLLTPEEKGGADKIKSLIEVLKNCTRLIDHLGWYDETSLCVLLTATEIEGANLFANKVKSILDSRYQNGTYPHYTLAVFRYPDEKHHNESGNNADETGIYKNNKLRIDTRLIKRLSRNMPAWKRLLDIFGSLFGLVVLAPLLALVALYIKIVSPGPVFYKSVRVGYKGQNFTFLKFRTMHVNNDQGIHSQHATNFITQSDVPMEKLDAQDPRIIPGGRILRKACIDELPQLINILRGQMSLVGPRPCIPYEAESYLRWHAHRFNIVPGLTGLWQVSGKNKLTFREMIALDIAYSRKMTLALDLKIILLTLPAVIAMVGESVARRFFGEQKVYE</sequence>
<dbReference type="PANTHER" id="PTHR30576:SF10">
    <property type="entry name" value="SLL5057 PROTEIN"/>
    <property type="match status" value="1"/>
</dbReference>
<dbReference type="PANTHER" id="PTHR30576">
    <property type="entry name" value="COLANIC BIOSYNTHESIS UDP-GLUCOSE LIPID CARRIER TRANSFERASE"/>
    <property type="match status" value="1"/>
</dbReference>
<dbReference type="RefSeq" id="WP_083052389.1">
    <property type="nucleotide sequence ID" value="NZ_MWQY01000021.1"/>
</dbReference>
<comment type="caution">
    <text evidence="4">The sequence shown here is derived from an EMBL/GenBank/DDBJ whole genome shotgun (WGS) entry which is preliminary data.</text>
</comment>
<evidence type="ECO:0000313" key="5">
    <source>
        <dbReference type="Proteomes" id="UP000192343"/>
    </source>
</evidence>
<keyword evidence="5" id="KW-1185">Reference proteome</keyword>
<dbReference type="Proteomes" id="UP000192343">
    <property type="component" value="Unassembled WGS sequence"/>
</dbReference>
<organism evidence="4 5">
    <name type="scientific">Marispirochaeta aestuarii</name>
    <dbReference type="NCBI Taxonomy" id="1963862"/>
    <lineage>
        <taxon>Bacteria</taxon>
        <taxon>Pseudomonadati</taxon>
        <taxon>Spirochaetota</taxon>
        <taxon>Spirochaetia</taxon>
        <taxon>Spirochaetales</taxon>
        <taxon>Spirochaetaceae</taxon>
        <taxon>Marispirochaeta</taxon>
    </lineage>
</organism>
<dbReference type="GO" id="GO:0016780">
    <property type="term" value="F:phosphotransferase activity, for other substituted phosphate groups"/>
    <property type="evidence" value="ECO:0007669"/>
    <property type="project" value="TreeGrafter"/>
</dbReference>
<gene>
    <name evidence="4" type="ORF">B4O97_16020</name>
</gene>
<dbReference type="AlphaFoldDB" id="A0A1Y1RUJ8"/>
<keyword evidence="2" id="KW-0812">Transmembrane</keyword>
<accession>A0A1Y1RUJ8</accession>
<name>A0A1Y1RUJ8_9SPIO</name>
<evidence type="ECO:0000313" key="4">
    <source>
        <dbReference type="EMBL" id="ORC32665.1"/>
    </source>
</evidence>
<reference evidence="4 5" key="1">
    <citation type="submission" date="2017-03" db="EMBL/GenBank/DDBJ databases">
        <title>Draft Genome sequence of Marispirochaeta sp. strain JC444.</title>
        <authorList>
            <person name="Shivani Y."/>
            <person name="Subhash Y."/>
            <person name="Sasikala C."/>
            <person name="Ramana C."/>
        </authorList>
    </citation>
    <scope>NUCLEOTIDE SEQUENCE [LARGE SCALE GENOMIC DNA]</scope>
    <source>
        <strain evidence="4 5">JC444</strain>
    </source>
</reference>
<proteinExistence type="inferred from homology"/>
<feature type="transmembrane region" description="Helical" evidence="2">
    <location>
        <begin position="174"/>
        <end position="198"/>
    </location>
</feature>
<dbReference type="InterPro" id="IPR003362">
    <property type="entry name" value="Bact_transf"/>
</dbReference>
<keyword evidence="2" id="KW-0472">Membrane</keyword>
<evidence type="ECO:0000259" key="3">
    <source>
        <dbReference type="Pfam" id="PF02397"/>
    </source>
</evidence>
<evidence type="ECO:0000256" key="1">
    <source>
        <dbReference type="ARBA" id="ARBA00006464"/>
    </source>
</evidence>
<dbReference type="STRING" id="1963862.B4O97_16020"/>
<dbReference type="EMBL" id="MWQY01000021">
    <property type="protein sequence ID" value="ORC32665.1"/>
    <property type="molecule type" value="Genomic_DNA"/>
</dbReference>
<keyword evidence="2" id="KW-1133">Transmembrane helix</keyword>